<name>A0A1I5WKP0_9BACT</name>
<dbReference type="Proteomes" id="UP000199306">
    <property type="component" value="Unassembled WGS sequence"/>
</dbReference>
<organism evidence="2 3">
    <name type="scientific">Pseudarcicella hirudinis</name>
    <dbReference type="NCBI Taxonomy" id="1079859"/>
    <lineage>
        <taxon>Bacteria</taxon>
        <taxon>Pseudomonadati</taxon>
        <taxon>Bacteroidota</taxon>
        <taxon>Cytophagia</taxon>
        <taxon>Cytophagales</taxon>
        <taxon>Flectobacillaceae</taxon>
        <taxon>Pseudarcicella</taxon>
    </lineage>
</organism>
<dbReference type="OrthoDB" id="9793216at2"/>
<evidence type="ECO:0000259" key="1">
    <source>
        <dbReference type="Pfam" id="PF12867"/>
    </source>
</evidence>
<keyword evidence="3" id="KW-1185">Reference proteome</keyword>
<evidence type="ECO:0000313" key="2">
    <source>
        <dbReference type="EMBL" id="SFQ20128.1"/>
    </source>
</evidence>
<dbReference type="Gene3D" id="1.20.120.450">
    <property type="entry name" value="dinb family like domain"/>
    <property type="match status" value="1"/>
</dbReference>
<sequence>MKKPDQDEYPSTSYFPNYINKVENENILEALTIQSSIVYDLFKNLTPDQHFYAYAAGKWSLQEVLGHITDVERVFSYRALCIARGEKQNLPGFDENDYVEKSHFREMSFASLLLQYKLVRDSSLALFSTFSEETGNRRGNTNGNEVTVRALICLIAGHEMHHLDILREKYNIY</sequence>
<accession>A0A1I5WKP0</accession>
<protein>
    <submittedName>
        <fullName evidence="2">DinB superfamily protein</fullName>
    </submittedName>
</protein>
<reference evidence="2 3" key="1">
    <citation type="submission" date="2016-10" db="EMBL/GenBank/DDBJ databases">
        <authorList>
            <person name="de Groot N.N."/>
        </authorList>
    </citation>
    <scope>NUCLEOTIDE SEQUENCE [LARGE SCALE GENOMIC DNA]</scope>
    <source>
        <strain evidence="3">E92,LMG 26720,CCM 7988</strain>
    </source>
</reference>
<proteinExistence type="predicted"/>
<dbReference type="STRING" id="1079859.SAMN04515674_11210"/>
<dbReference type="InterPro" id="IPR034660">
    <property type="entry name" value="DinB/YfiT-like"/>
</dbReference>
<dbReference type="SUPFAM" id="SSF109854">
    <property type="entry name" value="DinB/YfiT-like putative metalloenzymes"/>
    <property type="match status" value="1"/>
</dbReference>
<dbReference type="RefSeq" id="WP_092018559.1">
    <property type="nucleotide sequence ID" value="NZ_FOXH01000012.1"/>
</dbReference>
<evidence type="ECO:0000313" key="3">
    <source>
        <dbReference type="Proteomes" id="UP000199306"/>
    </source>
</evidence>
<dbReference type="InterPro" id="IPR024775">
    <property type="entry name" value="DinB-like"/>
</dbReference>
<dbReference type="AlphaFoldDB" id="A0A1I5WKP0"/>
<gene>
    <name evidence="2" type="ORF">SAMN04515674_11210</name>
</gene>
<dbReference type="EMBL" id="FOXH01000012">
    <property type="protein sequence ID" value="SFQ20128.1"/>
    <property type="molecule type" value="Genomic_DNA"/>
</dbReference>
<dbReference type="Pfam" id="PF12867">
    <property type="entry name" value="DinB_2"/>
    <property type="match status" value="1"/>
</dbReference>
<feature type="domain" description="DinB-like" evidence="1">
    <location>
        <begin position="39"/>
        <end position="164"/>
    </location>
</feature>